<dbReference type="InterPro" id="IPR036249">
    <property type="entry name" value="Thioredoxin-like_sf"/>
</dbReference>
<evidence type="ECO:0000313" key="4">
    <source>
        <dbReference type="Proteomes" id="UP000053201"/>
    </source>
</evidence>
<sequence length="127" mass="13963">MKAIRVQDPKDFDATVASTVQSAPGRVFVLLFGTEDVGTGESWCPDCVIADPLIRKWVGKVPDSTLLEVPVGERSVWKNNPENPYRKHPLIQLRAIPTLIEWGKSGPIKQLVESEAADPAALEKFIA</sequence>
<dbReference type="PANTHER" id="PTHR12452:SF0">
    <property type="entry name" value="THIOREDOXIN DOMAIN-CONTAINING PROTEIN 17"/>
    <property type="match status" value="1"/>
</dbReference>
<proteinExistence type="inferred from homology"/>
<protein>
    <recommendedName>
        <fullName evidence="2">Thioredoxin domain-containing protein</fullName>
    </recommendedName>
</protein>
<dbReference type="Pfam" id="PF06110">
    <property type="entry name" value="TXD17-like_Trx"/>
    <property type="match status" value="1"/>
</dbReference>
<dbReference type="STRING" id="645134.A0A0L0HBC3"/>
<dbReference type="GO" id="GO:0005829">
    <property type="term" value="C:cytosol"/>
    <property type="evidence" value="ECO:0007669"/>
    <property type="project" value="TreeGrafter"/>
</dbReference>
<gene>
    <name evidence="3" type="ORF">SPPG_06204</name>
</gene>
<dbReference type="GeneID" id="27689527"/>
<dbReference type="Proteomes" id="UP000053201">
    <property type="component" value="Unassembled WGS sequence"/>
</dbReference>
<evidence type="ECO:0000256" key="1">
    <source>
        <dbReference type="ARBA" id="ARBA00008987"/>
    </source>
</evidence>
<accession>A0A0L0HBC3</accession>
<organism evidence="3 4">
    <name type="scientific">Spizellomyces punctatus (strain DAOM BR117)</name>
    <dbReference type="NCBI Taxonomy" id="645134"/>
    <lineage>
        <taxon>Eukaryota</taxon>
        <taxon>Fungi</taxon>
        <taxon>Fungi incertae sedis</taxon>
        <taxon>Chytridiomycota</taxon>
        <taxon>Chytridiomycota incertae sedis</taxon>
        <taxon>Chytridiomycetes</taxon>
        <taxon>Spizellomycetales</taxon>
        <taxon>Spizellomycetaceae</taxon>
        <taxon>Spizellomyces</taxon>
    </lineage>
</organism>
<name>A0A0L0HBC3_SPIPD</name>
<comment type="similarity">
    <text evidence="1">Belongs to the thioredoxin family.</text>
</comment>
<dbReference type="OrthoDB" id="78947at2759"/>
<dbReference type="InParanoid" id="A0A0L0HBC3"/>
<dbReference type="InterPro" id="IPR045108">
    <property type="entry name" value="TXNDC17-like"/>
</dbReference>
<dbReference type="SUPFAM" id="SSF52833">
    <property type="entry name" value="Thioredoxin-like"/>
    <property type="match status" value="1"/>
</dbReference>
<evidence type="ECO:0000259" key="2">
    <source>
        <dbReference type="Pfam" id="PF06110"/>
    </source>
</evidence>
<dbReference type="OMA" id="PRDYWKN"/>
<dbReference type="Gene3D" id="3.40.30.10">
    <property type="entry name" value="Glutaredoxin"/>
    <property type="match status" value="1"/>
</dbReference>
<dbReference type="AlphaFoldDB" id="A0A0L0HBC3"/>
<dbReference type="VEuPathDB" id="FungiDB:SPPG_06204"/>
<dbReference type="GO" id="GO:0047134">
    <property type="term" value="F:protein-disulfide reductase [NAD(P)H] activity"/>
    <property type="evidence" value="ECO:0007669"/>
    <property type="project" value="InterPro"/>
</dbReference>
<evidence type="ECO:0000313" key="3">
    <source>
        <dbReference type="EMBL" id="KNC98507.1"/>
    </source>
</evidence>
<reference evidence="3 4" key="1">
    <citation type="submission" date="2009-08" db="EMBL/GenBank/DDBJ databases">
        <title>The Genome Sequence of Spizellomyces punctatus strain DAOM BR117.</title>
        <authorList>
            <consortium name="The Broad Institute Genome Sequencing Platform"/>
            <person name="Russ C."/>
            <person name="Cuomo C."/>
            <person name="Shea T."/>
            <person name="Young S.K."/>
            <person name="Zeng Q."/>
            <person name="Koehrsen M."/>
            <person name="Haas B."/>
            <person name="Borodovsky M."/>
            <person name="Guigo R."/>
            <person name="Alvarado L."/>
            <person name="Berlin A."/>
            <person name="Bochicchio J."/>
            <person name="Borenstein D."/>
            <person name="Chapman S."/>
            <person name="Chen Z."/>
            <person name="Engels R."/>
            <person name="Freedman E."/>
            <person name="Gellesch M."/>
            <person name="Goldberg J."/>
            <person name="Griggs A."/>
            <person name="Gujja S."/>
            <person name="Heiman D."/>
            <person name="Hepburn T."/>
            <person name="Howarth C."/>
            <person name="Jen D."/>
            <person name="Larson L."/>
            <person name="Lewis B."/>
            <person name="Mehta T."/>
            <person name="Park D."/>
            <person name="Pearson M."/>
            <person name="Roberts A."/>
            <person name="Saif S."/>
            <person name="Shenoy N."/>
            <person name="Sisk P."/>
            <person name="Stolte C."/>
            <person name="Sykes S."/>
            <person name="Thomson T."/>
            <person name="Walk T."/>
            <person name="White J."/>
            <person name="Yandava C."/>
            <person name="Burger G."/>
            <person name="Gray M.W."/>
            <person name="Holland P.W.H."/>
            <person name="King N."/>
            <person name="Lang F.B.F."/>
            <person name="Roger A.J."/>
            <person name="Ruiz-Trillo I."/>
            <person name="Lander E."/>
            <person name="Nusbaum C."/>
        </authorList>
    </citation>
    <scope>NUCLEOTIDE SEQUENCE [LARGE SCALE GENOMIC DNA]</scope>
    <source>
        <strain evidence="3 4">DAOM BR117</strain>
    </source>
</reference>
<feature type="domain" description="Thioredoxin" evidence="2">
    <location>
        <begin position="7"/>
        <end position="126"/>
    </location>
</feature>
<dbReference type="InterPro" id="IPR010357">
    <property type="entry name" value="TXNDC17_dom"/>
</dbReference>
<dbReference type="eggNOG" id="KOG3425">
    <property type="taxonomic scope" value="Eukaryota"/>
</dbReference>
<dbReference type="RefSeq" id="XP_016606547.1">
    <property type="nucleotide sequence ID" value="XM_016754408.1"/>
</dbReference>
<keyword evidence="4" id="KW-1185">Reference proteome</keyword>
<dbReference type="EMBL" id="KQ257460">
    <property type="protein sequence ID" value="KNC98507.1"/>
    <property type="molecule type" value="Genomic_DNA"/>
</dbReference>
<dbReference type="PANTHER" id="PTHR12452">
    <property type="entry name" value="42-9-9 PROTEIN-RELATED"/>
    <property type="match status" value="1"/>
</dbReference>